<evidence type="ECO:0000256" key="1">
    <source>
        <dbReference type="SAM" id="MobiDB-lite"/>
    </source>
</evidence>
<feature type="compositionally biased region" description="Polar residues" evidence="1">
    <location>
        <begin position="1"/>
        <end position="11"/>
    </location>
</feature>
<dbReference type="InterPro" id="IPR036789">
    <property type="entry name" value="Ribosomal_uL6-like_a/b-dom_sf"/>
</dbReference>
<name>A6I222_RAT</name>
<organism evidence="2 3">
    <name type="scientific">Rattus norvegicus</name>
    <name type="common">Rat</name>
    <dbReference type="NCBI Taxonomy" id="10116"/>
    <lineage>
        <taxon>Eukaryota</taxon>
        <taxon>Metazoa</taxon>
        <taxon>Chordata</taxon>
        <taxon>Craniata</taxon>
        <taxon>Vertebrata</taxon>
        <taxon>Euteleostomi</taxon>
        <taxon>Mammalia</taxon>
        <taxon>Eutheria</taxon>
        <taxon>Euarchontoglires</taxon>
        <taxon>Glires</taxon>
        <taxon>Rodentia</taxon>
        <taxon>Myomorpha</taxon>
        <taxon>Muroidea</taxon>
        <taxon>Muridae</taxon>
        <taxon>Murinae</taxon>
        <taxon>Rattus</taxon>
    </lineage>
</organism>
<dbReference type="GO" id="GO:0006412">
    <property type="term" value="P:translation"/>
    <property type="evidence" value="ECO:0007669"/>
    <property type="project" value="InterPro"/>
</dbReference>
<gene>
    <name evidence="2" type="ORF">rCG_25449</name>
</gene>
<evidence type="ECO:0000313" key="2">
    <source>
        <dbReference type="EMBL" id="EDL77555.1"/>
    </source>
</evidence>
<evidence type="ECO:0000313" key="3">
    <source>
        <dbReference type="Proteomes" id="UP000234681"/>
    </source>
</evidence>
<dbReference type="Proteomes" id="UP000234681">
    <property type="component" value="Chromosome 8"/>
</dbReference>
<accession>A6I222</accession>
<sequence length="77" mass="9167">MKTVLRNQTVRYSRKCQHHSEGAHSHCEGNQVTLKRDFNHINVELSLLKRKKKGLQVDKWWGNRKATVRTIFTRPRL</sequence>
<reference evidence="2 3" key="1">
    <citation type="submission" date="2005-09" db="EMBL/GenBank/DDBJ databases">
        <authorList>
            <person name="Mural R.J."/>
            <person name="Li P.W."/>
            <person name="Adams M.D."/>
            <person name="Amanatides P.G."/>
            <person name="Baden-Tillson H."/>
            <person name="Barnstead M."/>
            <person name="Chin S.H."/>
            <person name="Dew I."/>
            <person name="Evans C.A."/>
            <person name="Ferriera S."/>
            <person name="Flanigan M."/>
            <person name="Fosler C."/>
            <person name="Glodek A."/>
            <person name="Gu Z."/>
            <person name="Holt R.A."/>
            <person name="Jennings D."/>
            <person name="Kraft C.L."/>
            <person name="Lu F."/>
            <person name="Nguyen T."/>
            <person name="Nusskern D.R."/>
            <person name="Pfannkoch C.M."/>
            <person name="Sitter C."/>
            <person name="Sutton G.G."/>
            <person name="Venter J.C."/>
            <person name="Wang Z."/>
            <person name="Woodage T."/>
            <person name="Zheng X.H."/>
            <person name="Zhong F."/>
        </authorList>
    </citation>
    <scope>NUCLEOTIDE SEQUENCE [LARGE SCALE GENOMIC DNA]</scope>
    <source>
        <strain>BN</strain>
        <strain evidence="3">Sprague-Dawley</strain>
    </source>
</reference>
<dbReference type="AlphaFoldDB" id="A6I222"/>
<dbReference type="GO" id="GO:0019843">
    <property type="term" value="F:rRNA binding"/>
    <property type="evidence" value="ECO:0007669"/>
    <property type="project" value="InterPro"/>
</dbReference>
<proteinExistence type="predicted"/>
<dbReference type="GO" id="GO:0003735">
    <property type="term" value="F:structural constituent of ribosome"/>
    <property type="evidence" value="ECO:0007669"/>
    <property type="project" value="InterPro"/>
</dbReference>
<feature type="region of interest" description="Disordered" evidence="1">
    <location>
        <begin position="1"/>
        <end position="25"/>
    </location>
</feature>
<protein>
    <submittedName>
        <fullName evidence="2">RCG25449</fullName>
    </submittedName>
</protein>
<dbReference type="GO" id="GO:0005840">
    <property type="term" value="C:ribosome"/>
    <property type="evidence" value="ECO:0007669"/>
    <property type="project" value="InterPro"/>
</dbReference>
<dbReference type="EMBL" id="CH473954">
    <property type="protein sequence ID" value="EDL77555.1"/>
    <property type="molecule type" value="Genomic_DNA"/>
</dbReference>
<dbReference type="Gene3D" id="3.90.930.12">
    <property type="entry name" value="Ribosomal protein L6, alpha-beta domain"/>
    <property type="match status" value="1"/>
</dbReference>